<dbReference type="RefSeq" id="WP_041095628.1">
    <property type="nucleotide sequence ID" value="NZ_JARTHD010000010.1"/>
</dbReference>
<feature type="transmembrane region" description="Helical" evidence="5">
    <location>
        <begin position="6"/>
        <end position="21"/>
    </location>
</feature>
<name>A0ABR5AU85_BACBA</name>
<protein>
    <recommendedName>
        <fullName evidence="8">DoxX family protein</fullName>
    </recommendedName>
</protein>
<dbReference type="EMBL" id="JXLP01000009">
    <property type="protein sequence ID" value="KIL78298.1"/>
    <property type="molecule type" value="Genomic_DNA"/>
</dbReference>
<feature type="transmembrane region" description="Helical" evidence="5">
    <location>
        <begin position="96"/>
        <end position="116"/>
    </location>
</feature>
<organism evidence="6 7">
    <name type="scientific">Bacillus badius</name>
    <dbReference type="NCBI Taxonomy" id="1455"/>
    <lineage>
        <taxon>Bacteria</taxon>
        <taxon>Bacillati</taxon>
        <taxon>Bacillota</taxon>
        <taxon>Bacilli</taxon>
        <taxon>Bacillales</taxon>
        <taxon>Bacillaceae</taxon>
        <taxon>Pseudobacillus</taxon>
    </lineage>
</organism>
<dbReference type="Proteomes" id="UP000031982">
    <property type="component" value="Unassembled WGS sequence"/>
</dbReference>
<evidence type="ECO:0000256" key="2">
    <source>
        <dbReference type="ARBA" id="ARBA00022692"/>
    </source>
</evidence>
<evidence type="ECO:0000313" key="6">
    <source>
        <dbReference type="EMBL" id="KIL78298.1"/>
    </source>
</evidence>
<reference evidence="6 7" key="1">
    <citation type="submission" date="2015-01" db="EMBL/GenBank/DDBJ databases">
        <title>Genome Assembly of Bacillus badius MTCC 1458.</title>
        <authorList>
            <person name="Verma A."/>
            <person name="Khatri I."/>
            <person name="Mual P."/>
            <person name="Subramanian S."/>
            <person name="Krishnamurthi S."/>
        </authorList>
    </citation>
    <scope>NUCLEOTIDE SEQUENCE [LARGE SCALE GENOMIC DNA]</scope>
    <source>
        <strain evidence="6 7">MTCC 1458</strain>
    </source>
</reference>
<keyword evidence="4 5" id="KW-0472">Membrane</keyword>
<accession>A0ABR5AU85</accession>
<keyword evidence="3 5" id="KW-1133">Transmembrane helix</keyword>
<evidence type="ECO:0000256" key="1">
    <source>
        <dbReference type="ARBA" id="ARBA00004141"/>
    </source>
</evidence>
<dbReference type="InterPro" id="IPR032808">
    <property type="entry name" value="DoxX"/>
</dbReference>
<gene>
    <name evidence="6" type="ORF">SD77_3978</name>
</gene>
<evidence type="ECO:0008006" key="8">
    <source>
        <dbReference type="Google" id="ProtNLM"/>
    </source>
</evidence>
<evidence type="ECO:0000256" key="4">
    <source>
        <dbReference type="ARBA" id="ARBA00023136"/>
    </source>
</evidence>
<sequence>MTVLSIVLQVVLGIGFLLFGYQKFTSEAMKKGFEYFGYSDRFRIFTGLFEILSAVVLIAGIWLPPLAVTGGLMIAATMTGAGFTHLKMKDPVKNMALPLVLLVLGLVVAAVNWTLLA</sequence>
<dbReference type="Pfam" id="PF13564">
    <property type="entry name" value="DoxX_2"/>
    <property type="match status" value="1"/>
</dbReference>
<evidence type="ECO:0000256" key="5">
    <source>
        <dbReference type="SAM" id="Phobius"/>
    </source>
</evidence>
<evidence type="ECO:0000313" key="7">
    <source>
        <dbReference type="Proteomes" id="UP000031982"/>
    </source>
</evidence>
<keyword evidence="2 5" id="KW-0812">Transmembrane</keyword>
<proteinExistence type="predicted"/>
<comment type="caution">
    <text evidence="6">The sequence shown here is derived from an EMBL/GenBank/DDBJ whole genome shotgun (WGS) entry which is preliminary data.</text>
</comment>
<evidence type="ECO:0000256" key="3">
    <source>
        <dbReference type="ARBA" id="ARBA00022989"/>
    </source>
</evidence>
<comment type="subcellular location">
    <subcellularLocation>
        <location evidence="1">Membrane</location>
        <topology evidence="1">Multi-pass membrane protein</topology>
    </subcellularLocation>
</comment>
<keyword evidence="7" id="KW-1185">Reference proteome</keyword>
<feature type="transmembrane region" description="Helical" evidence="5">
    <location>
        <begin position="42"/>
        <end position="61"/>
    </location>
</feature>